<dbReference type="Gene3D" id="3.40.50.1820">
    <property type="entry name" value="alpha/beta hydrolase"/>
    <property type="match status" value="1"/>
</dbReference>
<reference evidence="2 3" key="1">
    <citation type="submission" date="2016-10" db="EMBL/GenBank/DDBJ databases">
        <authorList>
            <person name="de Groot N.N."/>
        </authorList>
    </citation>
    <scope>NUCLEOTIDE SEQUENCE [LARGE SCALE GENOMIC DNA]</scope>
    <source>
        <strain evidence="2 3">NLAE-zl-G419</strain>
    </source>
</reference>
<sequence>MRCNIDDIWINYEVIGEGKSILMIHGFYADHRLMKGCMEPIFKDLYGYKRIYIDLPGMGKTNGSEKITCSDNILDIVLEFINKVIPEEKFLLAGESFGGYISRGIIYNMADRVDGLCLICPVIYAYMDKRNVDNHVILHRDEELLSRLSDEDLDMFDKSSVVQSRRIFERYRNDVLSGIKIREKDFLRNIKKYGYEYSFDVDVLEHKFLKPSLILLGRQDSSVGYRDAISILENYPRATFAIIDKCGHNLQIEQERLFNELVKEWIMRTREENK</sequence>
<dbReference type="Proteomes" id="UP000182135">
    <property type="component" value="Unassembled WGS sequence"/>
</dbReference>
<dbReference type="PANTHER" id="PTHR43798">
    <property type="entry name" value="MONOACYLGLYCEROL LIPASE"/>
    <property type="match status" value="1"/>
</dbReference>
<evidence type="ECO:0000313" key="3">
    <source>
        <dbReference type="Proteomes" id="UP000182135"/>
    </source>
</evidence>
<proteinExistence type="predicted"/>
<dbReference type="EMBL" id="FOOE01000007">
    <property type="protein sequence ID" value="SFF69657.1"/>
    <property type="molecule type" value="Genomic_DNA"/>
</dbReference>
<dbReference type="PRINTS" id="PR00111">
    <property type="entry name" value="ABHYDROLASE"/>
</dbReference>
<evidence type="ECO:0000313" key="2">
    <source>
        <dbReference type="EMBL" id="SFF69657.1"/>
    </source>
</evidence>
<dbReference type="Pfam" id="PF00561">
    <property type="entry name" value="Abhydrolase_1"/>
    <property type="match status" value="1"/>
</dbReference>
<dbReference type="eggNOG" id="COG0596">
    <property type="taxonomic scope" value="Bacteria"/>
</dbReference>
<dbReference type="AlphaFoldDB" id="A0A1I2KWV4"/>
<dbReference type="RefSeq" id="WP_027640137.1">
    <property type="nucleotide sequence ID" value="NZ_BAAACD010000007.1"/>
</dbReference>
<accession>A0A1I2KWV4</accession>
<dbReference type="SUPFAM" id="SSF53474">
    <property type="entry name" value="alpha/beta-Hydrolases"/>
    <property type="match status" value="1"/>
</dbReference>
<organism evidence="2 3">
    <name type="scientific">Clostridium cadaveris</name>
    <dbReference type="NCBI Taxonomy" id="1529"/>
    <lineage>
        <taxon>Bacteria</taxon>
        <taxon>Bacillati</taxon>
        <taxon>Bacillota</taxon>
        <taxon>Clostridia</taxon>
        <taxon>Eubacteriales</taxon>
        <taxon>Clostridiaceae</taxon>
        <taxon>Clostridium</taxon>
    </lineage>
</organism>
<dbReference type="PANTHER" id="PTHR43798:SF6">
    <property type="entry name" value="HYDROLASE, PUTATIVE (AFU_ORTHOLOGUE AFUA_4G13070)-RELATED"/>
    <property type="match status" value="1"/>
</dbReference>
<gene>
    <name evidence="2" type="ORF">SAMN04487885_10710</name>
</gene>
<dbReference type="InterPro" id="IPR050266">
    <property type="entry name" value="AB_hydrolase_sf"/>
</dbReference>
<dbReference type="InterPro" id="IPR000073">
    <property type="entry name" value="AB_hydrolase_1"/>
</dbReference>
<dbReference type="InterPro" id="IPR029058">
    <property type="entry name" value="AB_hydrolase_fold"/>
</dbReference>
<keyword evidence="3" id="KW-1185">Reference proteome</keyword>
<dbReference type="STRING" id="1529.SAMN04487885_10710"/>
<name>A0A1I2KWV4_9CLOT</name>
<dbReference type="OrthoDB" id="9775557at2"/>
<evidence type="ECO:0000259" key="1">
    <source>
        <dbReference type="Pfam" id="PF00561"/>
    </source>
</evidence>
<protein>
    <submittedName>
        <fullName evidence="2">Pimeloyl-ACP methyl ester carboxylesterase</fullName>
    </submittedName>
</protein>
<feature type="domain" description="AB hydrolase-1" evidence="1">
    <location>
        <begin position="20"/>
        <end position="253"/>
    </location>
</feature>